<reference evidence="2 3" key="1">
    <citation type="submission" date="2024-01" db="EMBL/GenBank/DDBJ databases">
        <title>A draft genome for the cacao thread blight pathogen Marasmiellus scandens.</title>
        <authorList>
            <person name="Baruah I.K."/>
            <person name="Leung J."/>
            <person name="Bukari Y."/>
            <person name="Amoako-Attah I."/>
            <person name="Meinhardt L.W."/>
            <person name="Bailey B.A."/>
            <person name="Cohen S.P."/>
        </authorList>
    </citation>
    <scope>NUCLEOTIDE SEQUENCE [LARGE SCALE GENOMIC DNA]</scope>
    <source>
        <strain evidence="2 3">GH-19</strain>
    </source>
</reference>
<gene>
    <name evidence="2" type="ORF">VKT23_015508</name>
</gene>
<proteinExistence type="predicted"/>
<feature type="compositionally biased region" description="Basic and acidic residues" evidence="1">
    <location>
        <begin position="25"/>
        <end position="34"/>
    </location>
</feature>
<dbReference type="EMBL" id="JBANRG010000053">
    <property type="protein sequence ID" value="KAK7443726.1"/>
    <property type="molecule type" value="Genomic_DNA"/>
</dbReference>
<name>A0ABR1J0E4_9AGAR</name>
<sequence>MHAPQQTGDPTEAIEDGFTMVGKNGRKDKGKGRENQAPPTPAHPPTTTTLTVTPAADATSSTTREPPHTPTLTCPETGMVVEMDLGDFFTQMVTS</sequence>
<evidence type="ECO:0000313" key="2">
    <source>
        <dbReference type="EMBL" id="KAK7443726.1"/>
    </source>
</evidence>
<feature type="region of interest" description="Disordered" evidence="1">
    <location>
        <begin position="1"/>
        <end position="78"/>
    </location>
</feature>
<accession>A0ABR1J0E4</accession>
<feature type="compositionally biased region" description="Polar residues" evidence="1">
    <location>
        <begin position="60"/>
        <end position="74"/>
    </location>
</feature>
<evidence type="ECO:0000313" key="3">
    <source>
        <dbReference type="Proteomes" id="UP001498398"/>
    </source>
</evidence>
<evidence type="ECO:0000256" key="1">
    <source>
        <dbReference type="SAM" id="MobiDB-lite"/>
    </source>
</evidence>
<dbReference type="Proteomes" id="UP001498398">
    <property type="component" value="Unassembled WGS sequence"/>
</dbReference>
<feature type="compositionally biased region" description="Low complexity" evidence="1">
    <location>
        <begin position="45"/>
        <end position="59"/>
    </location>
</feature>
<keyword evidence="3" id="KW-1185">Reference proteome</keyword>
<comment type="caution">
    <text evidence="2">The sequence shown here is derived from an EMBL/GenBank/DDBJ whole genome shotgun (WGS) entry which is preliminary data.</text>
</comment>
<protein>
    <submittedName>
        <fullName evidence="2">Uncharacterized protein</fullName>
    </submittedName>
</protein>
<organism evidence="2 3">
    <name type="scientific">Marasmiellus scandens</name>
    <dbReference type="NCBI Taxonomy" id="2682957"/>
    <lineage>
        <taxon>Eukaryota</taxon>
        <taxon>Fungi</taxon>
        <taxon>Dikarya</taxon>
        <taxon>Basidiomycota</taxon>
        <taxon>Agaricomycotina</taxon>
        <taxon>Agaricomycetes</taxon>
        <taxon>Agaricomycetidae</taxon>
        <taxon>Agaricales</taxon>
        <taxon>Marasmiineae</taxon>
        <taxon>Omphalotaceae</taxon>
        <taxon>Marasmiellus</taxon>
    </lineage>
</organism>